<dbReference type="Pfam" id="PF12796">
    <property type="entry name" value="Ank_2"/>
    <property type="match status" value="3"/>
</dbReference>
<sequence length="2011" mass="223853">MEDEFVVVERADLPPSREESWLEPTDYRGESSEFQQHLNSLVPGTGEWIEQTPEFQQWRDSSSHGALWIKAIAGAGKSVLVARLVSLLQQQKDIPVLFFFFRQIVIANHGPHSLVRDWLVQLCRYSPDLVKRLETLRESNKRVQDVAFNELWQILLDTLGSLGRVYCVVDALDELDTRHTADFLPRLVALGQLAPDRVKVVMSSRPLPQIQAVLKTPSVLEVRLENAQVNKDIALFVDYRLRTAQLPDLDEPALAEVKKAIGNRAHPSFLYARLLLSELLDKHAIQGWSEESVRQSLRYIPESLEDLYTQMLRDHSEKASVPQERQFLILQLVTHATRPLRLLEIATVLDFLSMGADREGKYPDTKAMTRMSCGPLLEILNDETVSIIHHSFTEFLTDTRRKKTDTFPVVDPEDAHRLMARICLRYICGGGLSLETVKNSPESMYEFENGPASKLRKAQMDNPFIDYAARNWPGHVRHLTALDSELLQHLQRFLHAGNDAFLAWVIALMKPGKDPIPSTISPLHAAAWAGIANYVENLLSAGQDPNVVTKLDETPIAMAARNGHADVVETLLRHGAAPDEPDYFGMKPLHHAARANHHAVVKALVDAGVDPSTQKTRDPTPRKCGNMRPSVGQTPLEYACGAGAIESIRAMLPHFTAGHARSAIWCCMGSSRIELLRLLVTFPGLEFSSEFGGRCLMRAAENANLETLQLLLKLGANARYQPQRPRFAIRNSNEWQPAETVLLSLCRSMDRMNSRLLHSPTDTENFEKCLDLVLQAGCDVDARDPRNSDRTALFHFAEKSLPGIEKLLEAGANVHATDRAGNTPLHVYSPRKGSERTLAALLQHGARWDVINPSDGKTPLHSCFDGFSSDHNPEVLQPYISDWNIPDWRGDTVLHCVAERHSDLVRKLLELGADPNRRNHAGKVPLHLVHRGDDIDALLAAGADLEARDNKGRTVLLRNVVKSDAGVLQHLLNHGANLRAVDFEGNGALGLAIGKPMSGGEVFEFLLKAGADAGHLNHNGDTLYHRWIEASLEGSPNSRADRRIYNLLLEHSASSPTMPNSKGRTILHCMCSVPVGYRETLWRPEENVLEWQPLNTLQELIETADSEGRRPIHDAAATSEELVAWLMQKGAALTALTHKRETVLHMAARAKESNALGLLVESLDASQLESSINQQDDEGRTPLFYACRSGDLQSVMILLEAGSNVHISDNNKETPLHACAHFKAQRVYPDRDRHPPSHDEGWRKVIDEDETLGVQGIIRALISRGADVLAQDKYRRTPLEIAVQLENEEMVASLVEETRQAIHSTPNENGSTKTPNSPGQLVLTARHTIPTAIVDQILQSQTHRPVQTYHWLLKLRAYDAIRALARRGMPLVGTRPHDWDSFLHDLVQLGMSELLDDLGKIATGEHWVDGSTPDPNTGRTDLQPFLILAAGRKTPSVDLLKVIVETFHADTNIQTYDVDYSRENRNIMAMKSPLSILAAGKHWWHRDGIRYLLQRGANPNLCNGKGQSPLHIAVKGGYRRASIVRILLEHGANPDLVDLDGNTPLSLAAGDPDLVRLLLQHGADIHLGSNPVLFTAIGKQDVDSVRIILEAGVDCNKPFSERSSSPVPEKAEEESAHDLVYGDRYHRWNNSNNEEDADRARMLLCRPLHYACHARFNRVDRGKAVEIVKLLLEHGANPFLPVCPDESEILIHDVIYQWGIVEPLLAIPNLDPHLRDGSGRTLLLAACSPQKEDFIDAWGCGKERDNWRSALGSAVARREHAITRLCDLGADVTATDGEGNTALHLLLTVAEDAEANPLPDEWTTLLSFMLAQRPDMIHQRNNAGYTPFHMAAANRQFKLIPFLIDHGSNPLEPDPNGNNVLHHLAPTLGKERKENHFDVFDTFIAGGLDINARNALGESPLFKYIASVNCERVISHKSFIIEGFQHRGADILSRNNNGETMLHLVAQMSCTHGIGCDARFWGRGKGEEACGFMYLMGLGLDPMVEDVRQRSAVDIAAAYGKIEILEMFKKV</sequence>
<feature type="repeat" description="ANK" evidence="3">
    <location>
        <begin position="951"/>
        <end position="983"/>
    </location>
</feature>
<reference evidence="5 6" key="1">
    <citation type="journal article" date="2018" name="IMA Fungus">
        <title>IMA Genome-F 9: Draft genome sequence of Annulohypoxylon stygium, Aspergillus mulundensis, Berkeleyomyces basicola (syn. Thielaviopsis basicola), Ceratocystis smalleyi, two Cercospora beticola strains, Coleophoma cylindrospora, Fusarium fracticaudum, Phialophora cf. hyalina, and Morchella septimelata.</title>
        <authorList>
            <person name="Wingfield B.D."/>
            <person name="Bills G.F."/>
            <person name="Dong Y."/>
            <person name="Huang W."/>
            <person name="Nel W.J."/>
            <person name="Swalarsk-Parry B.S."/>
            <person name="Vaghefi N."/>
            <person name="Wilken P.M."/>
            <person name="An Z."/>
            <person name="de Beer Z.W."/>
            <person name="De Vos L."/>
            <person name="Chen L."/>
            <person name="Duong T.A."/>
            <person name="Gao Y."/>
            <person name="Hammerbacher A."/>
            <person name="Kikkert J.R."/>
            <person name="Li Y."/>
            <person name="Li H."/>
            <person name="Li K."/>
            <person name="Li Q."/>
            <person name="Liu X."/>
            <person name="Ma X."/>
            <person name="Naidoo K."/>
            <person name="Pethybridge S.J."/>
            <person name="Sun J."/>
            <person name="Steenkamp E.T."/>
            <person name="van der Nest M.A."/>
            <person name="van Wyk S."/>
            <person name="Wingfield M.J."/>
            <person name="Xiong C."/>
            <person name="Yue Q."/>
            <person name="Zhang X."/>
        </authorList>
    </citation>
    <scope>NUCLEOTIDE SEQUENCE [LARGE SCALE GENOMIC DNA]</scope>
    <source>
        <strain evidence="5 6">DSM 5745</strain>
    </source>
</reference>
<accession>A0A3D8QV87</accession>
<dbReference type="OrthoDB" id="21416at2759"/>
<dbReference type="PANTHER" id="PTHR24198">
    <property type="entry name" value="ANKYRIN REPEAT AND PROTEIN KINASE DOMAIN-CONTAINING PROTEIN"/>
    <property type="match status" value="1"/>
</dbReference>
<keyword evidence="6" id="KW-1185">Reference proteome</keyword>
<evidence type="ECO:0000313" key="6">
    <source>
        <dbReference type="Proteomes" id="UP000256690"/>
    </source>
</evidence>
<dbReference type="PROSITE" id="PS50837">
    <property type="entry name" value="NACHT"/>
    <property type="match status" value="1"/>
</dbReference>
<feature type="domain" description="NACHT" evidence="4">
    <location>
        <begin position="65"/>
        <end position="206"/>
    </location>
</feature>
<dbReference type="InterPro" id="IPR027417">
    <property type="entry name" value="P-loop_NTPase"/>
</dbReference>
<evidence type="ECO:0000256" key="1">
    <source>
        <dbReference type="ARBA" id="ARBA00022737"/>
    </source>
</evidence>
<evidence type="ECO:0000256" key="2">
    <source>
        <dbReference type="ARBA" id="ARBA00023043"/>
    </source>
</evidence>
<feature type="repeat" description="ANK" evidence="3">
    <location>
        <begin position="1178"/>
        <end position="1210"/>
    </location>
</feature>
<dbReference type="Gene3D" id="1.25.40.20">
    <property type="entry name" value="Ankyrin repeat-containing domain"/>
    <property type="match status" value="8"/>
</dbReference>
<dbReference type="STRING" id="1810919.A0A3D8QV87"/>
<dbReference type="SUPFAM" id="SSF48403">
    <property type="entry name" value="Ankyrin repeat"/>
    <property type="match status" value="5"/>
</dbReference>
<feature type="repeat" description="ANK" evidence="3">
    <location>
        <begin position="518"/>
        <end position="550"/>
    </location>
</feature>
<evidence type="ECO:0000259" key="4">
    <source>
        <dbReference type="PROSITE" id="PS50837"/>
    </source>
</evidence>
<dbReference type="InterPro" id="IPR002110">
    <property type="entry name" value="Ankyrin_rpt"/>
</dbReference>
<feature type="repeat" description="ANK" evidence="3">
    <location>
        <begin position="1505"/>
        <end position="1539"/>
    </location>
</feature>
<dbReference type="EMBL" id="PVWQ01000013">
    <property type="protein sequence ID" value="RDW65756.1"/>
    <property type="molecule type" value="Genomic_DNA"/>
</dbReference>
<gene>
    <name evidence="5" type="ORF">DSM5745_09495</name>
</gene>
<feature type="repeat" description="ANK" evidence="3">
    <location>
        <begin position="1540"/>
        <end position="1570"/>
    </location>
</feature>
<dbReference type="InterPro" id="IPR054471">
    <property type="entry name" value="GPIID_WHD"/>
</dbReference>
<protein>
    <recommendedName>
        <fullName evidence="4">NACHT domain-containing protein</fullName>
    </recommendedName>
</protein>
<dbReference type="SMART" id="SM00248">
    <property type="entry name" value="ANK"/>
    <property type="match status" value="22"/>
</dbReference>
<dbReference type="InterPro" id="IPR056884">
    <property type="entry name" value="NPHP3-like_N"/>
</dbReference>
<dbReference type="InterPro" id="IPR036770">
    <property type="entry name" value="Ankyrin_rpt-contain_sf"/>
</dbReference>
<evidence type="ECO:0000313" key="5">
    <source>
        <dbReference type="EMBL" id="RDW65756.1"/>
    </source>
</evidence>
<proteinExistence type="predicted"/>
<dbReference type="RefSeq" id="XP_026599859.1">
    <property type="nucleotide sequence ID" value="XM_026751511.1"/>
</dbReference>
<dbReference type="Gene3D" id="3.40.50.300">
    <property type="entry name" value="P-loop containing nucleotide triphosphate hydrolases"/>
    <property type="match status" value="1"/>
</dbReference>
<keyword evidence="2 3" id="KW-0040">ANK repeat</keyword>
<dbReference type="PROSITE" id="PS50297">
    <property type="entry name" value="ANK_REP_REGION"/>
    <property type="match status" value="5"/>
</dbReference>
<dbReference type="GeneID" id="38119865"/>
<dbReference type="PROSITE" id="PS50088">
    <property type="entry name" value="ANK_REPEAT"/>
    <property type="match status" value="9"/>
</dbReference>
<dbReference type="Pfam" id="PF00023">
    <property type="entry name" value="Ank"/>
    <property type="match status" value="3"/>
</dbReference>
<dbReference type="Pfam" id="PF24883">
    <property type="entry name" value="NPHP3_N"/>
    <property type="match status" value="1"/>
</dbReference>
<dbReference type="PANTHER" id="PTHR24198:SF165">
    <property type="entry name" value="ANKYRIN REPEAT-CONTAINING PROTEIN-RELATED"/>
    <property type="match status" value="1"/>
</dbReference>
<comment type="caution">
    <text evidence="5">The sequence shown here is derived from an EMBL/GenBank/DDBJ whole genome shotgun (WGS) entry which is preliminary data.</text>
</comment>
<dbReference type="InterPro" id="IPR007111">
    <property type="entry name" value="NACHT_NTPase"/>
</dbReference>
<name>A0A3D8QV87_9EURO</name>
<feature type="repeat" description="ANK" evidence="3">
    <location>
        <begin position="820"/>
        <end position="853"/>
    </location>
</feature>
<dbReference type="Pfam" id="PF22939">
    <property type="entry name" value="WHD_GPIID"/>
    <property type="match status" value="1"/>
</dbReference>
<organism evidence="5 6">
    <name type="scientific">Aspergillus mulundensis</name>
    <dbReference type="NCBI Taxonomy" id="1810919"/>
    <lineage>
        <taxon>Eukaryota</taxon>
        <taxon>Fungi</taxon>
        <taxon>Dikarya</taxon>
        <taxon>Ascomycota</taxon>
        <taxon>Pezizomycotina</taxon>
        <taxon>Eurotiomycetes</taxon>
        <taxon>Eurotiomycetidae</taxon>
        <taxon>Eurotiales</taxon>
        <taxon>Aspergillaceae</taxon>
        <taxon>Aspergillus</taxon>
        <taxon>Aspergillus subgen. Nidulantes</taxon>
    </lineage>
</organism>
<feature type="repeat" description="ANK" evidence="3">
    <location>
        <begin position="1823"/>
        <end position="1855"/>
    </location>
</feature>
<dbReference type="Proteomes" id="UP000256690">
    <property type="component" value="Unassembled WGS sequence"/>
</dbReference>
<feature type="repeat" description="ANK" evidence="3">
    <location>
        <begin position="584"/>
        <end position="616"/>
    </location>
</feature>
<keyword evidence="1" id="KW-0677">Repeat</keyword>
<evidence type="ECO:0000256" key="3">
    <source>
        <dbReference type="PROSITE-ProRule" id="PRU00023"/>
    </source>
</evidence>
<feature type="repeat" description="ANK" evidence="3">
    <location>
        <begin position="551"/>
        <end position="583"/>
    </location>
</feature>
<dbReference type="SUPFAM" id="SSF52540">
    <property type="entry name" value="P-loop containing nucleoside triphosphate hydrolases"/>
    <property type="match status" value="1"/>
</dbReference>